<accession>A0A1F4STP2</accession>
<dbReference type="AlphaFoldDB" id="A0A1F4STP2"/>
<organism evidence="1 2">
    <name type="scientific">candidate division WOR-1 bacterium RIFOXYB2_FULL_37_13</name>
    <dbReference type="NCBI Taxonomy" id="1802579"/>
    <lineage>
        <taxon>Bacteria</taxon>
        <taxon>Bacillati</taxon>
        <taxon>Saganbacteria</taxon>
    </lineage>
</organism>
<comment type="caution">
    <text evidence="1">The sequence shown here is derived from an EMBL/GenBank/DDBJ whole genome shotgun (WGS) entry which is preliminary data.</text>
</comment>
<sequence>MKRIPATARAGQSIFRMSYNEFINGNHLAHLTPAVKLSVLLNTVRLHTDKDFKLSVLAQLLRSDDKGFFQILKTDSSIKTAIIGLIRNLHPWMLTRLLEGMEKADGVKLCLGIVEEALVDDNILAEAVEFLGKNVPPNKELAVAIIVAFSRFSRHMSGAVAEGLIALIPEQDKE</sequence>
<protein>
    <submittedName>
        <fullName evidence="1">Uncharacterized protein</fullName>
    </submittedName>
</protein>
<dbReference type="Proteomes" id="UP000178417">
    <property type="component" value="Unassembled WGS sequence"/>
</dbReference>
<reference evidence="1 2" key="1">
    <citation type="journal article" date="2016" name="Nat. Commun.">
        <title>Thousands of microbial genomes shed light on interconnected biogeochemical processes in an aquifer system.</title>
        <authorList>
            <person name="Anantharaman K."/>
            <person name="Brown C.T."/>
            <person name="Hug L.A."/>
            <person name="Sharon I."/>
            <person name="Castelle C.J."/>
            <person name="Probst A.J."/>
            <person name="Thomas B.C."/>
            <person name="Singh A."/>
            <person name="Wilkins M.J."/>
            <person name="Karaoz U."/>
            <person name="Brodie E.L."/>
            <person name="Williams K.H."/>
            <person name="Hubbard S.S."/>
            <person name="Banfield J.F."/>
        </authorList>
    </citation>
    <scope>NUCLEOTIDE SEQUENCE [LARGE SCALE GENOMIC DNA]</scope>
</reference>
<proteinExistence type="predicted"/>
<dbReference type="EMBL" id="MEUB01000014">
    <property type="protein sequence ID" value="OGC23812.1"/>
    <property type="molecule type" value="Genomic_DNA"/>
</dbReference>
<gene>
    <name evidence="1" type="ORF">A2310_04265</name>
</gene>
<evidence type="ECO:0000313" key="2">
    <source>
        <dbReference type="Proteomes" id="UP000178417"/>
    </source>
</evidence>
<name>A0A1F4STP2_UNCSA</name>
<evidence type="ECO:0000313" key="1">
    <source>
        <dbReference type="EMBL" id="OGC23812.1"/>
    </source>
</evidence>